<proteinExistence type="predicted"/>
<dbReference type="EMBL" id="CADCTZ010000981">
    <property type="protein sequence ID" value="CAA9374048.1"/>
    <property type="molecule type" value="Genomic_DNA"/>
</dbReference>
<sequence>CRARTSGASRASGTSGTSDNSRSGSFLIKTCSC</sequence>
<feature type="non-terminal residue" evidence="2">
    <location>
        <position position="33"/>
    </location>
</feature>
<accession>A0A6J4N5W2</accession>
<protein>
    <submittedName>
        <fullName evidence="2">Uncharacterized protein</fullName>
    </submittedName>
</protein>
<evidence type="ECO:0000313" key="2">
    <source>
        <dbReference type="EMBL" id="CAA9374048.1"/>
    </source>
</evidence>
<organism evidence="2">
    <name type="scientific">uncultured Microcoleus sp</name>
    <dbReference type="NCBI Taxonomy" id="259945"/>
    <lineage>
        <taxon>Bacteria</taxon>
        <taxon>Bacillati</taxon>
        <taxon>Cyanobacteriota</taxon>
        <taxon>Cyanophyceae</taxon>
        <taxon>Oscillatoriophycideae</taxon>
        <taxon>Oscillatoriales</taxon>
        <taxon>Microcoleaceae</taxon>
        <taxon>Microcoleus</taxon>
        <taxon>environmental samples</taxon>
    </lineage>
</organism>
<gene>
    <name evidence="2" type="ORF">AVDCRST_MAG84-4561</name>
</gene>
<feature type="region of interest" description="Disordered" evidence="1">
    <location>
        <begin position="1"/>
        <end position="33"/>
    </location>
</feature>
<dbReference type="AlphaFoldDB" id="A0A6J4N5W2"/>
<feature type="compositionally biased region" description="Low complexity" evidence="1">
    <location>
        <begin position="1"/>
        <end position="18"/>
    </location>
</feature>
<feature type="non-terminal residue" evidence="2">
    <location>
        <position position="1"/>
    </location>
</feature>
<reference evidence="2" key="1">
    <citation type="submission" date="2020-02" db="EMBL/GenBank/DDBJ databases">
        <authorList>
            <person name="Meier V. D."/>
        </authorList>
    </citation>
    <scope>NUCLEOTIDE SEQUENCE</scope>
    <source>
        <strain evidence="2">AVDCRST_MAG84</strain>
    </source>
</reference>
<evidence type="ECO:0000256" key="1">
    <source>
        <dbReference type="SAM" id="MobiDB-lite"/>
    </source>
</evidence>
<name>A0A6J4N5W2_9CYAN</name>